<reference evidence="2" key="1">
    <citation type="submission" date="2016-10" db="EMBL/GenBank/DDBJ databases">
        <authorList>
            <person name="Varghese N."/>
            <person name="Submissions S."/>
        </authorList>
    </citation>
    <scope>NUCLEOTIDE SEQUENCE [LARGE SCALE GENOMIC DNA]</scope>
    <source>
        <strain evidence="2">DSM 100420</strain>
    </source>
</reference>
<evidence type="ECO:0000313" key="2">
    <source>
        <dbReference type="Proteomes" id="UP000198914"/>
    </source>
</evidence>
<proteinExistence type="predicted"/>
<dbReference type="RefSeq" id="WP_092646140.1">
    <property type="nucleotide sequence ID" value="NZ_FNPX01000010.1"/>
</dbReference>
<gene>
    <name evidence="1" type="ORF">SAMN05444004_11033</name>
</gene>
<dbReference type="Pfam" id="PF09550">
    <property type="entry name" value="Phage_TAC_6"/>
    <property type="match status" value="1"/>
</dbReference>
<dbReference type="STRING" id="1244108.SAMN05444004_11033"/>
<dbReference type="InterPro" id="IPR019056">
    <property type="entry name" value="Phage_TAC_6"/>
</dbReference>
<sequence length="71" mass="7677">MKRVSDIGLDWPALMAAGLRRLGLKPAEFWALTPAELAFLLGHGDGRLPMDRAGLDALAARFPDTEESKDG</sequence>
<keyword evidence="2" id="KW-1185">Reference proteome</keyword>
<dbReference type="Proteomes" id="UP000198914">
    <property type="component" value="Unassembled WGS sequence"/>
</dbReference>
<dbReference type="EMBL" id="FNPX01000010">
    <property type="protein sequence ID" value="SDZ30844.1"/>
    <property type="molecule type" value="Genomic_DNA"/>
</dbReference>
<dbReference type="NCBIfam" id="TIGR02216">
    <property type="entry name" value="phage_TIGR02216"/>
    <property type="match status" value="1"/>
</dbReference>
<protein>
    <recommendedName>
        <fullName evidence="3">Phage tail assembly chaperone protein, TAC</fullName>
    </recommendedName>
</protein>
<accession>A0A1H3RYT8</accession>
<organism evidence="1 2">
    <name type="scientific">Jannaschia faecimaris</name>
    <dbReference type="NCBI Taxonomy" id="1244108"/>
    <lineage>
        <taxon>Bacteria</taxon>
        <taxon>Pseudomonadati</taxon>
        <taxon>Pseudomonadota</taxon>
        <taxon>Alphaproteobacteria</taxon>
        <taxon>Rhodobacterales</taxon>
        <taxon>Roseobacteraceae</taxon>
        <taxon>Jannaschia</taxon>
    </lineage>
</organism>
<evidence type="ECO:0000313" key="1">
    <source>
        <dbReference type="EMBL" id="SDZ30844.1"/>
    </source>
</evidence>
<dbReference type="OrthoDB" id="7582980at2"/>
<evidence type="ECO:0008006" key="3">
    <source>
        <dbReference type="Google" id="ProtNLM"/>
    </source>
</evidence>
<dbReference type="InterPro" id="IPR011739">
    <property type="entry name" value="GTA_rcc01693"/>
</dbReference>
<name>A0A1H3RYT8_9RHOB</name>
<dbReference type="AlphaFoldDB" id="A0A1H3RYT8"/>